<dbReference type="AlphaFoldDB" id="A0AAU8AEB2"/>
<reference evidence="1" key="1">
    <citation type="submission" date="2023-02" db="EMBL/GenBank/DDBJ databases">
        <title>Description and genomic characterization of Salipiger bruguierae sp. nov., isolated from the sediment of mangrove plant Bruguiera sexangula.</title>
        <authorList>
            <person name="Long M."/>
        </authorList>
    </citation>
    <scope>NUCLEOTIDE SEQUENCE</scope>
    <source>
        <strain evidence="1">H15</strain>
    </source>
</reference>
<dbReference type="EMBL" id="CP123384">
    <property type="protein sequence ID" value="XCC93262.1"/>
    <property type="molecule type" value="Genomic_DNA"/>
</dbReference>
<organism evidence="1">
    <name type="scientific">Alloyangia sp. H15</name>
    <dbReference type="NCBI Taxonomy" id="3029062"/>
    <lineage>
        <taxon>Bacteria</taxon>
        <taxon>Pseudomonadati</taxon>
        <taxon>Pseudomonadota</taxon>
        <taxon>Alphaproteobacteria</taxon>
        <taxon>Rhodobacterales</taxon>
        <taxon>Roseobacteraceae</taxon>
        <taxon>Alloyangia</taxon>
    </lineage>
</organism>
<sequence>MTAPLTEAEIDRMALETLQRGLLALRAIARKGAEVEHLRGADSAENRRLAQAGNELLADLQNLAAAEDIDDATFQAMWEATGTRRLS</sequence>
<protein>
    <submittedName>
        <fullName evidence="1">Uncharacterized protein</fullName>
    </submittedName>
</protein>
<evidence type="ECO:0000313" key="1">
    <source>
        <dbReference type="EMBL" id="XCC93262.1"/>
    </source>
</evidence>
<accession>A0AAU8AEB2</accession>
<name>A0AAU8AEB2_9RHOB</name>
<dbReference type="RefSeq" id="WP_353472085.1">
    <property type="nucleotide sequence ID" value="NZ_CP123384.1"/>
</dbReference>
<proteinExistence type="predicted"/>
<gene>
    <name evidence="1" type="ORF">PVT71_12360</name>
</gene>